<name>A0A2J8AIC7_9CHLO</name>
<gene>
    <name evidence="4" type="ORF">TSOC_000869</name>
</gene>
<dbReference type="InterPro" id="IPR002433">
    <property type="entry name" value="Orn_de-COase"/>
</dbReference>
<dbReference type="GO" id="GO:0004586">
    <property type="term" value="F:ornithine decarboxylase activity"/>
    <property type="evidence" value="ECO:0007669"/>
    <property type="project" value="TreeGrafter"/>
</dbReference>
<dbReference type="GO" id="GO:0033387">
    <property type="term" value="P:putrescine biosynthetic process from arginine, via ornithine"/>
    <property type="evidence" value="ECO:0007669"/>
    <property type="project" value="TreeGrafter"/>
</dbReference>
<comment type="caution">
    <text evidence="4">The sequence shown here is derived from an EMBL/GenBank/DDBJ whole genome shotgun (WGS) entry which is preliminary data.</text>
</comment>
<proteinExistence type="predicted"/>
<dbReference type="PANTHER" id="PTHR11482">
    <property type="entry name" value="ARGININE/DIAMINOPIMELATE/ORNITHINE DECARBOXYLASE"/>
    <property type="match status" value="1"/>
</dbReference>
<evidence type="ECO:0000313" key="5">
    <source>
        <dbReference type="Proteomes" id="UP000236333"/>
    </source>
</evidence>
<dbReference type="InterPro" id="IPR022643">
    <property type="entry name" value="De-COase2_C"/>
</dbReference>
<feature type="domain" description="Orn/DAP/Arg decarboxylase 2 C-terminal" evidence="3">
    <location>
        <begin position="42"/>
        <end position="130"/>
    </location>
</feature>
<keyword evidence="2" id="KW-0456">Lyase</keyword>
<reference evidence="4 5" key="1">
    <citation type="journal article" date="2017" name="Mol. Biol. Evol.">
        <title>The 4-celled Tetrabaena socialis nuclear genome reveals the essential components for genetic control of cell number at the origin of multicellularity in the volvocine lineage.</title>
        <authorList>
            <person name="Featherston J."/>
            <person name="Arakaki Y."/>
            <person name="Hanschen E.R."/>
            <person name="Ferris P.J."/>
            <person name="Michod R.E."/>
            <person name="Olson B.J.S.C."/>
            <person name="Nozaki H."/>
            <person name="Durand P.M."/>
        </authorList>
    </citation>
    <scope>NUCLEOTIDE SEQUENCE [LARGE SCALE GENOMIC DNA]</scope>
    <source>
        <strain evidence="4 5">NIES-571</strain>
    </source>
</reference>
<dbReference type="AlphaFoldDB" id="A0A2J8AIC7"/>
<evidence type="ECO:0000256" key="1">
    <source>
        <dbReference type="ARBA" id="ARBA00022898"/>
    </source>
</evidence>
<sequence>MTPVEVAHMEVEGDDAANLQQRTCRGDASRTSRDRVAKDGSPHKDYWLTDGLYGSFNCIVYDGQNPEYRIVRSPLLPPHEPSSGPSTPAGERSFCSTLWGPTCDSADVIYKDVMLPALRNGDWLQWPLAGAYTVAGACDFNGIEFTHPCKVYVWSDIAVDGKEGAAGEAEEAAVAAGEAAA</sequence>
<evidence type="ECO:0000259" key="3">
    <source>
        <dbReference type="Pfam" id="PF00278"/>
    </source>
</evidence>
<dbReference type="SUPFAM" id="SSF50621">
    <property type="entry name" value="Alanine racemase C-terminal domain-like"/>
    <property type="match status" value="1"/>
</dbReference>
<keyword evidence="5" id="KW-1185">Reference proteome</keyword>
<dbReference type="EMBL" id="PGGS01000012">
    <property type="protein sequence ID" value="PNH12266.1"/>
    <property type="molecule type" value="Genomic_DNA"/>
</dbReference>
<protein>
    <submittedName>
        <fullName evidence="4">Ornithine decarboxylase</fullName>
    </submittedName>
</protein>
<dbReference type="Pfam" id="PF00278">
    <property type="entry name" value="Orn_DAP_Arg_deC"/>
    <property type="match status" value="1"/>
</dbReference>
<keyword evidence="1" id="KW-0663">Pyridoxal phosphate</keyword>
<evidence type="ECO:0000313" key="4">
    <source>
        <dbReference type="EMBL" id="PNH12266.1"/>
    </source>
</evidence>
<organism evidence="4 5">
    <name type="scientific">Tetrabaena socialis</name>
    <dbReference type="NCBI Taxonomy" id="47790"/>
    <lineage>
        <taxon>Eukaryota</taxon>
        <taxon>Viridiplantae</taxon>
        <taxon>Chlorophyta</taxon>
        <taxon>core chlorophytes</taxon>
        <taxon>Chlorophyceae</taxon>
        <taxon>CS clade</taxon>
        <taxon>Chlamydomonadales</taxon>
        <taxon>Tetrabaenaceae</taxon>
        <taxon>Tetrabaena</taxon>
    </lineage>
</organism>
<dbReference type="GO" id="GO:0005737">
    <property type="term" value="C:cytoplasm"/>
    <property type="evidence" value="ECO:0007669"/>
    <property type="project" value="TreeGrafter"/>
</dbReference>
<dbReference type="Proteomes" id="UP000236333">
    <property type="component" value="Unassembled WGS sequence"/>
</dbReference>
<dbReference type="Gene3D" id="2.40.37.10">
    <property type="entry name" value="Lyase, Ornithine Decarboxylase, Chain A, domain 1"/>
    <property type="match status" value="1"/>
</dbReference>
<evidence type="ECO:0000256" key="2">
    <source>
        <dbReference type="ARBA" id="ARBA00023239"/>
    </source>
</evidence>
<dbReference type="PRINTS" id="PR01182">
    <property type="entry name" value="ORNDCRBXLASE"/>
</dbReference>
<dbReference type="PANTHER" id="PTHR11482:SF6">
    <property type="entry name" value="ORNITHINE DECARBOXYLASE 1-RELATED"/>
    <property type="match status" value="1"/>
</dbReference>
<dbReference type="OrthoDB" id="5034579at2759"/>
<dbReference type="InterPro" id="IPR009006">
    <property type="entry name" value="Ala_racemase/Decarboxylase_C"/>
</dbReference>
<accession>A0A2J8AIC7</accession>